<dbReference type="EMBL" id="CP071872">
    <property type="protein sequence ID" value="UNM13747.1"/>
    <property type="molecule type" value="Genomic_DNA"/>
</dbReference>
<evidence type="ECO:0000313" key="1">
    <source>
        <dbReference type="EMBL" id="UNM13747.1"/>
    </source>
</evidence>
<protein>
    <submittedName>
        <fullName evidence="1">Uncharacterized protein</fullName>
    </submittedName>
</protein>
<reference evidence="1 2" key="1">
    <citation type="submission" date="2021-03" db="EMBL/GenBank/DDBJ databases">
        <title>Complete genome of Streptomyces formicae strain 1H-GS9 (DSM 100524).</title>
        <authorList>
            <person name="Atanasov K.E."/>
            <person name="Altabella T."/>
            <person name="Ferrer A."/>
        </authorList>
    </citation>
    <scope>NUCLEOTIDE SEQUENCE [LARGE SCALE GENOMIC DNA]</scope>
    <source>
        <strain evidence="1 2">1H-GS9</strain>
    </source>
</reference>
<dbReference type="RefSeq" id="WP_242332667.1">
    <property type="nucleotide sequence ID" value="NZ_CP071872.1"/>
</dbReference>
<organism evidence="1 2">
    <name type="scientific">Streptomyces formicae</name>
    <dbReference type="NCBI Taxonomy" id="1616117"/>
    <lineage>
        <taxon>Bacteria</taxon>
        <taxon>Bacillati</taxon>
        <taxon>Actinomycetota</taxon>
        <taxon>Actinomycetes</taxon>
        <taxon>Kitasatosporales</taxon>
        <taxon>Streptomycetaceae</taxon>
        <taxon>Streptomyces</taxon>
    </lineage>
</organism>
<evidence type="ECO:0000313" key="2">
    <source>
        <dbReference type="Proteomes" id="UP000828924"/>
    </source>
</evidence>
<keyword evidence="2" id="KW-1185">Reference proteome</keyword>
<name>A0ABY3WR10_9ACTN</name>
<sequence>MSRIYFHSPSRTAELRGSERAWMGGLVTDMALGLLDLQNLSRIDRLRSLIHPGHYMAKRDTASLGWVNDWAASYSTAFSVGWSESTPLIQYEGEPVESFTLALNTALTLGNDAVKLAARLHGSCEIHAWVDGPNRAWLADIMQAGVDAGIYRRGFSRQVGDDNGETVWSDQGWDDVIALLRERDDEPVVTSYSVCDGFPDSSVGDWMPPWPEGTPRDWRELTEEQQAARSERSDEWYDLDDAEQWRISMAGLRASEEGLEMKPDNWDRFRFGHRLSVLDLFAADSEERLRTALGLESVA</sequence>
<accession>A0ABY3WR10</accession>
<gene>
    <name evidence="1" type="ORF">J4032_21865</name>
</gene>
<proteinExistence type="predicted"/>
<dbReference type="Proteomes" id="UP000828924">
    <property type="component" value="Chromosome"/>
</dbReference>